<reference evidence="1" key="1">
    <citation type="journal article" date="2015" name="Nature">
        <title>Complex archaea that bridge the gap between prokaryotes and eukaryotes.</title>
        <authorList>
            <person name="Spang A."/>
            <person name="Saw J.H."/>
            <person name="Jorgensen S.L."/>
            <person name="Zaremba-Niedzwiedzka K."/>
            <person name="Martijn J."/>
            <person name="Lind A.E."/>
            <person name="van Eijk R."/>
            <person name="Schleper C."/>
            <person name="Guy L."/>
            <person name="Ettema T.J."/>
        </authorList>
    </citation>
    <scope>NUCLEOTIDE SEQUENCE</scope>
</reference>
<dbReference type="AlphaFoldDB" id="A0A0F9EAZ5"/>
<evidence type="ECO:0000313" key="1">
    <source>
        <dbReference type="EMBL" id="KKL21203.1"/>
    </source>
</evidence>
<comment type="caution">
    <text evidence="1">The sequence shown here is derived from an EMBL/GenBank/DDBJ whole genome shotgun (WGS) entry which is preliminary data.</text>
</comment>
<sequence length="83" mass="9422">MRSLNTEITDTGIRLTCPEDGGHFCDIIYERKDRDRRVWHVKRASGSLVGSYADSDAAKYRALAEYCEARSAGHRFTDPLRSV</sequence>
<gene>
    <name evidence="1" type="ORF">LCGC14_2447780</name>
</gene>
<name>A0A0F9EAZ5_9ZZZZ</name>
<proteinExistence type="predicted"/>
<accession>A0A0F9EAZ5</accession>
<organism evidence="1">
    <name type="scientific">marine sediment metagenome</name>
    <dbReference type="NCBI Taxonomy" id="412755"/>
    <lineage>
        <taxon>unclassified sequences</taxon>
        <taxon>metagenomes</taxon>
        <taxon>ecological metagenomes</taxon>
    </lineage>
</organism>
<dbReference type="EMBL" id="LAZR01037817">
    <property type="protein sequence ID" value="KKL21203.1"/>
    <property type="molecule type" value="Genomic_DNA"/>
</dbReference>
<protein>
    <submittedName>
        <fullName evidence="1">Uncharacterized protein</fullName>
    </submittedName>
</protein>